<sequence length="87" mass="9155">MLLLLGLLHPGRPVPLSPTLSCWGEPVCGIAWGCCAGHLGKGSAHTRRTFSAFTPDVMLGPRNKTGALCASVPLLQPVPQRSASHRT</sequence>
<organism evidence="1 2">
    <name type="scientific">Zopfia rhizophila CBS 207.26</name>
    <dbReference type="NCBI Taxonomy" id="1314779"/>
    <lineage>
        <taxon>Eukaryota</taxon>
        <taxon>Fungi</taxon>
        <taxon>Dikarya</taxon>
        <taxon>Ascomycota</taxon>
        <taxon>Pezizomycotina</taxon>
        <taxon>Dothideomycetes</taxon>
        <taxon>Dothideomycetes incertae sedis</taxon>
        <taxon>Zopfiaceae</taxon>
        <taxon>Zopfia</taxon>
    </lineage>
</organism>
<protein>
    <submittedName>
        <fullName evidence="1">Uncharacterized protein</fullName>
    </submittedName>
</protein>
<accession>A0A6A6DZ24</accession>
<keyword evidence="2" id="KW-1185">Reference proteome</keyword>
<dbReference type="AlphaFoldDB" id="A0A6A6DZ24"/>
<proteinExistence type="predicted"/>
<name>A0A6A6DZ24_9PEZI</name>
<dbReference type="EMBL" id="ML994644">
    <property type="protein sequence ID" value="KAF2183220.1"/>
    <property type="molecule type" value="Genomic_DNA"/>
</dbReference>
<evidence type="ECO:0000313" key="1">
    <source>
        <dbReference type="EMBL" id="KAF2183220.1"/>
    </source>
</evidence>
<reference evidence="1" key="1">
    <citation type="journal article" date="2020" name="Stud. Mycol.">
        <title>101 Dothideomycetes genomes: a test case for predicting lifestyles and emergence of pathogens.</title>
        <authorList>
            <person name="Haridas S."/>
            <person name="Albert R."/>
            <person name="Binder M."/>
            <person name="Bloem J."/>
            <person name="Labutti K."/>
            <person name="Salamov A."/>
            <person name="Andreopoulos B."/>
            <person name="Baker S."/>
            <person name="Barry K."/>
            <person name="Bills G."/>
            <person name="Bluhm B."/>
            <person name="Cannon C."/>
            <person name="Castanera R."/>
            <person name="Culley D."/>
            <person name="Daum C."/>
            <person name="Ezra D."/>
            <person name="Gonzalez J."/>
            <person name="Henrissat B."/>
            <person name="Kuo A."/>
            <person name="Liang C."/>
            <person name="Lipzen A."/>
            <person name="Lutzoni F."/>
            <person name="Magnuson J."/>
            <person name="Mondo S."/>
            <person name="Nolan M."/>
            <person name="Ohm R."/>
            <person name="Pangilinan J."/>
            <person name="Park H.-J."/>
            <person name="Ramirez L."/>
            <person name="Alfaro M."/>
            <person name="Sun H."/>
            <person name="Tritt A."/>
            <person name="Yoshinaga Y."/>
            <person name="Zwiers L.-H."/>
            <person name="Turgeon B."/>
            <person name="Goodwin S."/>
            <person name="Spatafora J."/>
            <person name="Crous P."/>
            <person name="Grigoriev I."/>
        </authorList>
    </citation>
    <scope>NUCLEOTIDE SEQUENCE</scope>
    <source>
        <strain evidence="1">CBS 207.26</strain>
    </source>
</reference>
<evidence type="ECO:0000313" key="2">
    <source>
        <dbReference type="Proteomes" id="UP000800200"/>
    </source>
</evidence>
<dbReference type="Proteomes" id="UP000800200">
    <property type="component" value="Unassembled WGS sequence"/>
</dbReference>
<gene>
    <name evidence="1" type="ORF">K469DRAFT_711195</name>
</gene>